<gene>
    <name evidence="8" type="ORF">BDZ90DRAFT_231363</name>
</gene>
<dbReference type="InterPro" id="IPR016039">
    <property type="entry name" value="Thiolase-like"/>
</dbReference>
<protein>
    <recommendedName>
        <fullName evidence="5">Hydroxymethylglutaryl-CoA synthase</fullName>
        <shortName evidence="5">HMG-CoA synthase</shortName>
        <ecNumber evidence="5">2.3.3.10</ecNumber>
    </recommendedName>
    <alternativeName>
        <fullName evidence="5">3-hydroxy-3-methylglutaryl coenzyme A synthase</fullName>
    </alternativeName>
</protein>
<evidence type="ECO:0000256" key="4">
    <source>
        <dbReference type="PIRSR" id="PIRSR610122-2"/>
    </source>
</evidence>
<proteinExistence type="inferred from homology"/>
<dbReference type="FunFam" id="3.40.47.10:FF:000008">
    <property type="entry name" value="3-hydroxy-3-methylglutaryl coenzyme A synthase"/>
    <property type="match status" value="1"/>
</dbReference>
<feature type="active site" description="Acyl-thioester intermediate" evidence="3">
    <location>
        <position position="121"/>
    </location>
</feature>
<dbReference type="CDD" id="cd00827">
    <property type="entry name" value="init_cond_enzymes"/>
    <property type="match status" value="1"/>
</dbReference>
<evidence type="ECO:0000313" key="8">
    <source>
        <dbReference type="EMBL" id="PWN28370.1"/>
    </source>
</evidence>
<evidence type="ECO:0000256" key="1">
    <source>
        <dbReference type="ARBA" id="ARBA00007061"/>
    </source>
</evidence>
<evidence type="ECO:0000313" key="9">
    <source>
        <dbReference type="Proteomes" id="UP000245884"/>
    </source>
</evidence>
<feature type="binding site" evidence="4">
    <location>
        <position position="271"/>
    </location>
    <ligand>
        <name>CoA</name>
        <dbReference type="ChEBI" id="CHEBI:57287"/>
    </ligand>
</feature>
<dbReference type="GO" id="GO:0004421">
    <property type="term" value="F:hydroxymethylglutaryl-CoA synthase activity"/>
    <property type="evidence" value="ECO:0007669"/>
    <property type="project" value="UniProtKB-EC"/>
</dbReference>
<dbReference type="SUPFAM" id="SSF53901">
    <property type="entry name" value="Thiolase-like"/>
    <property type="match status" value="2"/>
</dbReference>
<evidence type="ECO:0000259" key="7">
    <source>
        <dbReference type="Pfam" id="PF08540"/>
    </source>
</evidence>
<dbReference type="PANTHER" id="PTHR43323:SF2">
    <property type="entry name" value="HYDROXYMETHYLGLUTARYL-COA SYNTHASE"/>
    <property type="match status" value="1"/>
</dbReference>
<name>A0A316USW7_9BASI</name>
<dbReference type="Gene3D" id="3.40.47.10">
    <property type="match status" value="1"/>
</dbReference>
<dbReference type="GO" id="GO:0006084">
    <property type="term" value="P:acetyl-CoA metabolic process"/>
    <property type="evidence" value="ECO:0007669"/>
    <property type="project" value="InterPro"/>
</dbReference>
<dbReference type="Proteomes" id="UP000245884">
    <property type="component" value="Unassembled WGS sequence"/>
</dbReference>
<evidence type="ECO:0000256" key="5">
    <source>
        <dbReference type="RuleBase" id="RU364071"/>
    </source>
</evidence>
<comment type="function">
    <text evidence="5">Catalyzes the condensation of acetyl-CoA with acetoacetyl-CoA to form HMG-CoA.</text>
</comment>
<keyword evidence="9" id="KW-1185">Reference proteome</keyword>
<feature type="domain" description="Hydroxymethylglutaryl-coenzyme A synthase C-terminal" evidence="7">
    <location>
        <begin position="179"/>
        <end position="458"/>
    </location>
</feature>
<sequence length="470" mass="51415">MSSTRPQNVGIKAMEIYFPKRCISQDALEDFDGAPKGKYTIGFGQKYMATCDDREDINSFLLTVTQNLIEKYNVDPKSIGRLDVGTETIIDKSKSVKTVLMELFKASGNSDIEGLDSKNACYGSTAALFNAINWVESSSWDGRDAIVTAGDIAIYAEGSARPVGGAGAVAFLIGPDAPIAFEPIHGTHMANNWDFYKPDLNSEYPTVDGPETIQTYLGALDRAYDAYRAKAAKAGKLAGANGVNGTAAPGAKVDDFDYTIFHSPYGKLVQKGFGRLVYNDYLSDPTNSAYASIPESFKDLDRQSTITNKEVEKAFAAHTKQMQASKLEPTNDTVRRVGNMYTASLYGGLGSLISNVSSADMQGKRILFYAFGSGCAASVFSAKVVGDVSHIKEKMQLQERLAAMEVVPCQTYVDALKMREETHNKVDFEPKGDVKDVWEGAFYLEKIDKTWRRSYGRKGSEMKISALPQH</sequence>
<feature type="domain" description="Hydroxymethylglutaryl-coenzyme A synthase N-terminal" evidence="6">
    <location>
        <begin position="5"/>
        <end position="178"/>
    </location>
</feature>
<evidence type="ECO:0000259" key="6">
    <source>
        <dbReference type="Pfam" id="PF01154"/>
    </source>
</evidence>
<reference evidence="8 9" key="1">
    <citation type="journal article" date="2018" name="Mol. Biol. Evol.">
        <title>Broad Genomic Sampling Reveals a Smut Pathogenic Ancestry of the Fungal Clade Ustilaginomycotina.</title>
        <authorList>
            <person name="Kijpornyongpan T."/>
            <person name="Mondo S.J."/>
            <person name="Barry K."/>
            <person name="Sandor L."/>
            <person name="Lee J."/>
            <person name="Lipzen A."/>
            <person name="Pangilinan J."/>
            <person name="LaButti K."/>
            <person name="Hainaut M."/>
            <person name="Henrissat B."/>
            <person name="Grigoriev I.V."/>
            <person name="Spatafora J.W."/>
            <person name="Aime M.C."/>
        </authorList>
    </citation>
    <scope>NUCLEOTIDE SEQUENCE [LARGE SCALE GENOMIC DNA]</scope>
    <source>
        <strain evidence="8 9">MCA 5214</strain>
    </source>
</reference>
<feature type="active site" description="Proton donor/acceptor" evidence="3">
    <location>
        <position position="87"/>
    </location>
</feature>
<feature type="binding site" evidence="4">
    <location>
        <position position="267"/>
    </location>
    <ligand>
        <name>CoA</name>
        <dbReference type="ChEBI" id="CHEBI:57287"/>
    </ligand>
</feature>
<evidence type="ECO:0000256" key="3">
    <source>
        <dbReference type="PIRSR" id="PIRSR610122-1"/>
    </source>
</evidence>
<dbReference type="Pfam" id="PF01154">
    <property type="entry name" value="HMG_CoA_synt_N"/>
    <property type="match status" value="1"/>
</dbReference>
<dbReference type="GO" id="GO:0006696">
    <property type="term" value="P:ergosterol biosynthetic process"/>
    <property type="evidence" value="ECO:0007669"/>
    <property type="project" value="TreeGrafter"/>
</dbReference>
<dbReference type="GeneID" id="37027654"/>
<organism evidence="8 9">
    <name type="scientific">Jaminaea rosea</name>
    <dbReference type="NCBI Taxonomy" id="1569628"/>
    <lineage>
        <taxon>Eukaryota</taxon>
        <taxon>Fungi</taxon>
        <taxon>Dikarya</taxon>
        <taxon>Basidiomycota</taxon>
        <taxon>Ustilaginomycotina</taxon>
        <taxon>Exobasidiomycetes</taxon>
        <taxon>Microstromatales</taxon>
        <taxon>Microstromatales incertae sedis</taxon>
        <taxon>Jaminaea</taxon>
    </lineage>
</organism>
<dbReference type="NCBIfam" id="TIGR01833">
    <property type="entry name" value="HMG-CoA-S_euk"/>
    <property type="match status" value="1"/>
</dbReference>
<dbReference type="RefSeq" id="XP_025362982.1">
    <property type="nucleotide sequence ID" value="XM_025505831.1"/>
</dbReference>
<dbReference type="STRING" id="1569628.A0A316USW7"/>
<dbReference type="Pfam" id="PF08540">
    <property type="entry name" value="HMG_CoA_synt_C"/>
    <property type="match status" value="1"/>
</dbReference>
<dbReference type="EC" id="2.3.3.10" evidence="5"/>
<keyword evidence="2 5" id="KW-0808">Transferase</keyword>
<dbReference type="OrthoDB" id="1269963at2759"/>
<dbReference type="InterPro" id="IPR010122">
    <property type="entry name" value="HMG_CoA_synthase_euk"/>
</dbReference>
<dbReference type="InterPro" id="IPR013746">
    <property type="entry name" value="HMG_CoA_synt_C_dom"/>
</dbReference>
<dbReference type="InterPro" id="IPR013528">
    <property type="entry name" value="HMG_CoA_synth_N"/>
</dbReference>
<feature type="active site" description="Proton donor/acceptor" evidence="3">
    <location>
        <position position="262"/>
    </location>
</feature>
<dbReference type="PANTHER" id="PTHR43323">
    <property type="entry name" value="3-HYDROXY-3-METHYLGLUTARYL COENZYME A SYNTHASE"/>
    <property type="match status" value="1"/>
</dbReference>
<comment type="similarity">
    <text evidence="1 5">Belongs to the thiolase-like superfamily. HMG-CoA synthase family.</text>
</comment>
<dbReference type="GO" id="GO:0010142">
    <property type="term" value="P:farnesyl diphosphate biosynthetic process, mevalonate pathway"/>
    <property type="evidence" value="ECO:0007669"/>
    <property type="project" value="InterPro"/>
</dbReference>
<dbReference type="EMBL" id="KZ819665">
    <property type="protein sequence ID" value="PWN28370.1"/>
    <property type="molecule type" value="Genomic_DNA"/>
</dbReference>
<evidence type="ECO:0000256" key="2">
    <source>
        <dbReference type="ARBA" id="ARBA00022679"/>
    </source>
</evidence>
<comment type="catalytic activity">
    <reaction evidence="5">
        <text>acetoacetyl-CoA + acetyl-CoA + H2O = (3S)-3-hydroxy-3-methylglutaryl-CoA + CoA + H(+)</text>
        <dbReference type="Rhea" id="RHEA:10188"/>
        <dbReference type="ChEBI" id="CHEBI:15377"/>
        <dbReference type="ChEBI" id="CHEBI:15378"/>
        <dbReference type="ChEBI" id="CHEBI:43074"/>
        <dbReference type="ChEBI" id="CHEBI:57286"/>
        <dbReference type="ChEBI" id="CHEBI:57287"/>
        <dbReference type="ChEBI" id="CHEBI:57288"/>
        <dbReference type="EC" id="2.3.3.10"/>
    </reaction>
</comment>
<dbReference type="AlphaFoldDB" id="A0A316USW7"/>
<accession>A0A316USW7</accession>